<sequence>MCATPGSLGLSDVSIQLENTEYICKKNLGEGATSYVYLVHYEGKDCAVKVCKPGYMISKDQENLQRLKGIKRIPQFVTSNREINSLIVTPICERLTREALASKNMKVSLASLVDVLHAAHQRGIVNRDIWLANMMIHEENGKGMVYIVDWGYATNLGFHWSSMQALSFMPLTKCSRS</sequence>
<proteinExistence type="predicted"/>
<organism evidence="1 2">
    <name type="scientific">Diphasiastrum complanatum</name>
    <name type="common">Issler's clubmoss</name>
    <name type="synonym">Lycopodium complanatum</name>
    <dbReference type="NCBI Taxonomy" id="34168"/>
    <lineage>
        <taxon>Eukaryota</taxon>
        <taxon>Viridiplantae</taxon>
        <taxon>Streptophyta</taxon>
        <taxon>Embryophyta</taxon>
        <taxon>Tracheophyta</taxon>
        <taxon>Lycopodiopsida</taxon>
        <taxon>Lycopodiales</taxon>
        <taxon>Lycopodiaceae</taxon>
        <taxon>Lycopodioideae</taxon>
        <taxon>Diphasiastrum</taxon>
    </lineage>
</organism>
<keyword evidence="2" id="KW-1185">Reference proteome</keyword>
<comment type="caution">
    <text evidence="1">The sequence shown here is derived from an EMBL/GenBank/DDBJ whole genome shotgun (WGS) entry which is preliminary data.</text>
</comment>
<dbReference type="Proteomes" id="UP001162992">
    <property type="component" value="Chromosome 8"/>
</dbReference>
<dbReference type="EMBL" id="CM055099">
    <property type="protein sequence ID" value="KAJ7547615.1"/>
    <property type="molecule type" value="Genomic_DNA"/>
</dbReference>
<reference evidence="2" key="1">
    <citation type="journal article" date="2024" name="Proc. Natl. Acad. Sci. U.S.A.">
        <title>Extraordinary preservation of gene collinearity over three hundred million years revealed in homosporous lycophytes.</title>
        <authorList>
            <person name="Li C."/>
            <person name="Wickell D."/>
            <person name="Kuo L.Y."/>
            <person name="Chen X."/>
            <person name="Nie B."/>
            <person name="Liao X."/>
            <person name="Peng D."/>
            <person name="Ji J."/>
            <person name="Jenkins J."/>
            <person name="Williams M."/>
            <person name="Shu S."/>
            <person name="Plott C."/>
            <person name="Barry K."/>
            <person name="Rajasekar S."/>
            <person name="Grimwood J."/>
            <person name="Han X."/>
            <person name="Sun S."/>
            <person name="Hou Z."/>
            <person name="He W."/>
            <person name="Dai G."/>
            <person name="Sun C."/>
            <person name="Schmutz J."/>
            <person name="Leebens-Mack J.H."/>
            <person name="Li F.W."/>
            <person name="Wang L."/>
        </authorList>
    </citation>
    <scope>NUCLEOTIDE SEQUENCE [LARGE SCALE GENOMIC DNA]</scope>
    <source>
        <strain evidence="2">cv. PW_Plant_1</strain>
    </source>
</reference>
<evidence type="ECO:0000313" key="2">
    <source>
        <dbReference type="Proteomes" id="UP001162992"/>
    </source>
</evidence>
<gene>
    <name evidence="1" type="ORF">O6H91_08G095200</name>
</gene>
<accession>A0ACC2D085</accession>
<evidence type="ECO:0000313" key="1">
    <source>
        <dbReference type="EMBL" id="KAJ7547615.1"/>
    </source>
</evidence>
<protein>
    <submittedName>
        <fullName evidence="1">Uncharacterized protein</fullName>
    </submittedName>
</protein>
<name>A0ACC2D085_DIPCM</name>